<evidence type="ECO:0000256" key="4">
    <source>
        <dbReference type="SAM" id="MobiDB-lite"/>
    </source>
</evidence>
<dbReference type="GO" id="GO:0003700">
    <property type="term" value="F:DNA-binding transcription factor activity"/>
    <property type="evidence" value="ECO:0007669"/>
    <property type="project" value="TreeGrafter"/>
</dbReference>
<feature type="compositionally biased region" description="Basic and acidic residues" evidence="4">
    <location>
        <begin position="71"/>
        <end position="82"/>
    </location>
</feature>
<dbReference type="InterPro" id="IPR017930">
    <property type="entry name" value="Myb_dom"/>
</dbReference>
<keyword evidence="3" id="KW-0539">Nucleus</keyword>
<comment type="caution">
    <text evidence="7">The sequence shown here is derived from an EMBL/GenBank/DDBJ whole genome shotgun (WGS) entry which is preliminary data.</text>
</comment>
<dbReference type="CDD" id="cd00167">
    <property type="entry name" value="SANT"/>
    <property type="match status" value="2"/>
</dbReference>
<dbReference type="GO" id="GO:0000976">
    <property type="term" value="F:transcription cis-regulatory region binding"/>
    <property type="evidence" value="ECO:0007669"/>
    <property type="project" value="TreeGrafter"/>
</dbReference>
<organism evidence="7 8">
    <name type="scientific">Hondaea fermentalgiana</name>
    <dbReference type="NCBI Taxonomy" id="2315210"/>
    <lineage>
        <taxon>Eukaryota</taxon>
        <taxon>Sar</taxon>
        <taxon>Stramenopiles</taxon>
        <taxon>Bigyra</taxon>
        <taxon>Labyrinthulomycetes</taxon>
        <taxon>Thraustochytrida</taxon>
        <taxon>Thraustochytriidae</taxon>
        <taxon>Hondaea</taxon>
    </lineage>
</organism>
<dbReference type="PROSITE" id="PS51294">
    <property type="entry name" value="HTH_MYB"/>
    <property type="match status" value="1"/>
</dbReference>
<feature type="compositionally biased region" description="Basic and acidic residues" evidence="4">
    <location>
        <begin position="45"/>
        <end position="56"/>
    </location>
</feature>
<evidence type="ECO:0000259" key="5">
    <source>
        <dbReference type="PROSITE" id="PS50090"/>
    </source>
</evidence>
<protein>
    <submittedName>
        <fullName evidence="7">Cyclin-D-binding Myb-like transcription factor 1</fullName>
    </submittedName>
</protein>
<dbReference type="InParanoid" id="A0A2R5GHJ0"/>
<dbReference type="SMART" id="SM00717">
    <property type="entry name" value="SANT"/>
    <property type="match status" value="3"/>
</dbReference>
<feature type="region of interest" description="Disordered" evidence="4">
    <location>
        <begin position="1"/>
        <end position="82"/>
    </location>
</feature>
<feature type="domain" description="Myb-like" evidence="5">
    <location>
        <begin position="228"/>
        <end position="289"/>
    </location>
</feature>
<dbReference type="Pfam" id="PF00249">
    <property type="entry name" value="Myb_DNA-binding"/>
    <property type="match status" value="1"/>
</dbReference>
<gene>
    <name evidence="7" type="ORF">FCC1311_065712</name>
</gene>
<dbReference type="InterPro" id="IPR001005">
    <property type="entry name" value="SANT/Myb"/>
</dbReference>
<feature type="domain" description="Myb-like" evidence="5">
    <location>
        <begin position="173"/>
        <end position="222"/>
    </location>
</feature>
<dbReference type="EMBL" id="BEYU01000074">
    <property type="protein sequence ID" value="GBG30352.1"/>
    <property type="molecule type" value="Genomic_DNA"/>
</dbReference>
<dbReference type="AlphaFoldDB" id="A0A2R5GHJ0"/>
<sequence>MELDGAVAHDVDGVDGGGLGLSGHHRASGSSGRRRGGHRSGHRGSRSDHDGNDGERGGQGLESQLAMRTRRPPEMSEMHYDGEVRKFGKRDGSEVVSGRWSKEEDDRLRLLVREFVESKGSSLEEYRESLSVESRTEDRPNTKHFKGVWVHCAAYFPRRTVESIRHRGERIFHPSFKKGNWSEEELAELKALVQQHGRRWVKLGALLDREPGSVRDKYRQLSELLSGRSKPVSARWSSADEEQLIELIKEAMPEWKAGNVPLHGIPWKEIADKMGRNKTAVMEKWHANLHGKVVGYKVRNWGYPEYEELIKAIRFSDAKEYDQVPWEDLPVRFSPAVCRRQWRALVKRKGLEDEPFSTQLSTFTLEYAPSMADKSMHQAASKTRRKRHKSKKSSKRKHSSSVSAADDVPSSTSDVVAMASSSGLGSEHNMPDTPSSPEGMAAPEVPDYAPRVVAAPVIVAPMSMAQQASLIMDSEDEDDDDDDVVGGVKRKINSYLDADDALVQDSLKHSRRDIAAMDPHAPNTGIPPPNSHDANISI</sequence>
<dbReference type="SUPFAM" id="SSF46689">
    <property type="entry name" value="Homeodomain-like"/>
    <property type="match status" value="1"/>
</dbReference>
<comment type="subcellular location">
    <subcellularLocation>
        <location evidence="1">Nucleus</location>
    </subcellularLocation>
</comment>
<feature type="domain" description="HTH myb-type" evidence="6">
    <location>
        <begin position="173"/>
        <end position="226"/>
    </location>
</feature>
<dbReference type="InterPro" id="IPR009057">
    <property type="entry name" value="Homeodomain-like_sf"/>
</dbReference>
<dbReference type="PROSITE" id="PS50090">
    <property type="entry name" value="MYB_LIKE"/>
    <property type="match status" value="2"/>
</dbReference>
<evidence type="ECO:0000313" key="8">
    <source>
        <dbReference type="Proteomes" id="UP000241890"/>
    </source>
</evidence>
<dbReference type="Proteomes" id="UP000241890">
    <property type="component" value="Unassembled WGS sequence"/>
</dbReference>
<feature type="region of interest" description="Disordered" evidence="4">
    <location>
        <begin position="374"/>
        <end position="444"/>
    </location>
</feature>
<dbReference type="PANTHER" id="PTHR46380:SF2">
    <property type="entry name" value="CYCLIN-D-BINDING MYB-LIKE TRANSCRIPTION FACTOR 1"/>
    <property type="match status" value="1"/>
</dbReference>
<dbReference type="Gene3D" id="1.10.10.60">
    <property type="entry name" value="Homeodomain-like"/>
    <property type="match status" value="2"/>
</dbReference>
<feature type="compositionally biased region" description="Basic residues" evidence="4">
    <location>
        <begin position="382"/>
        <end position="399"/>
    </location>
</feature>
<feature type="compositionally biased region" description="Basic residues" evidence="4">
    <location>
        <begin position="23"/>
        <end position="44"/>
    </location>
</feature>
<evidence type="ECO:0000256" key="3">
    <source>
        <dbReference type="ARBA" id="ARBA00023242"/>
    </source>
</evidence>
<dbReference type="PANTHER" id="PTHR46380">
    <property type="entry name" value="CYCLIN-D-BINDING MYB-LIKE TRANSCRIPTION FACTOR 1"/>
    <property type="match status" value="1"/>
</dbReference>
<feature type="compositionally biased region" description="Low complexity" evidence="4">
    <location>
        <begin position="400"/>
        <end position="417"/>
    </location>
</feature>
<dbReference type="GO" id="GO:0005634">
    <property type="term" value="C:nucleus"/>
    <property type="evidence" value="ECO:0007669"/>
    <property type="project" value="UniProtKB-SubCell"/>
</dbReference>
<dbReference type="OrthoDB" id="39591at2759"/>
<feature type="region of interest" description="Disordered" evidence="4">
    <location>
        <begin position="517"/>
        <end position="538"/>
    </location>
</feature>
<name>A0A2R5GHJ0_9STRA</name>
<evidence type="ECO:0000256" key="2">
    <source>
        <dbReference type="ARBA" id="ARBA00023125"/>
    </source>
</evidence>
<dbReference type="InterPro" id="IPR051651">
    <property type="entry name" value="DMTF1_DNA-bind_reg"/>
</dbReference>
<evidence type="ECO:0000259" key="6">
    <source>
        <dbReference type="PROSITE" id="PS51294"/>
    </source>
</evidence>
<keyword evidence="8" id="KW-1185">Reference proteome</keyword>
<evidence type="ECO:0000256" key="1">
    <source>
        <dbReference type="ARBA" id="ARBA00004123"/>
    </source>
</evidence>
<evidence type="ECO:0000313" key="7">
    <source>
        <dbReference type="EMBL" id="GBG30352.1"/>
    </source>
</evidence>
<proteinExistence type="predicted"/>
<accession>A0A2R5GHJ0</accession>
<keyword evidence="2" id="KW-0238">DNA-binding</keyword>
<reference evidence="7 8" key="1">
    <citation type="submission" date="2017-12" db="EMBL/GenBank/DDBJ databases">
        <title>Sequencing, de novo assembly and annotation of complete genome of a new Thraustochytrid species, strain FCC1311.</title>
        <authorList>
            <person name="Sedici K."/>
            <person name="Godart F."/>
            <person name="Aiese Cigliano R."/>
            <person name="Sanseverino W."/>
            <person name="Barakat M."/>
            <person name="Ortet P."/>
            <person name="Marechal E."/>
            <person name="Cagnac O."/>
            <person name="Amato A."/>
        </authorList>
    </citation>
    <scope>NUCLEOTIDE SEQUENCE [LARGE SCALE GENOMIC DNA]</scope>
</reference>